<evidence type="ECO:0000256" key="1">
    <source>
        <dbReference type="ARBA" id="ARBA00002624"/>
    </source>
</evidence>
<dbReference type="EC" id="3.4.16.4" evidence="6"/>
<dbReference type="EC" id="2.4.99.28" evidence="23"/>
<comment type="function">
    <text evidence="1">Cell wall formation. Synthesis of cross-linked peptidoglycan from the lipid intermediates. The enzyme has a penicillin-insensitive transglycosylase N-terminal domain (formation of linear glycan strands) and a penicillin-sensitive transpeptidase C-terminal domain (cross-linking of the peptide subunits).</text>
</comment>
<dbReference type="InterPro" id="IPR050396">
    <property type="entry name" value="Glycosyltr_51/Transpeptidase"/>
</dbReference>
<protein>
    <recommendedName>
        <fullName evidence="7">Penicillin-binding protein 1A</fullName>
        <ecNumber evidence="23">2.4.99.28</ecNumber>
        <ecNumber evidence="6">3.4.16.4</ecNumber>
    </recommendedName>
</protein>
<comment type="similarity">
    <text evidence="5">In the N-terminal section; belongs to the glycosyltransferase 51 family.</text>
</comment>
<feature type="domain" description="Glycosyl transferase family 51" evidence="27">
    <location>
        <begin position="51"/>
        <end position="217"/>
    </location>
</feature>
<comment type="catalytic activity">
    <reaction evidence="24">
        <text>[GlcNAc-(1-&gt;4)-Mur2Ac(oyl-L-Ala-gamma-D-Glu-L-Lys-D-Ala-D-Ala)](n)-di-trans,octa-cis-undecaprenyl diphosphate + beta-D-GlcNAc-(1-&gt;4)-Mur2Ac(oyl-L-Ala-gamma-D-Glu-L-Lys-D-Ala-D-Ala)-di-trans,octa-cis-undecaprenyl diphosphate = [GlcNAc-(1-&gt;4)-Mur2Ac(oyl-L-Ala-gamma-D-Glu-L-Lys-D-Ala-D-Ala)](n+1)-di-trans,octa-cis-undecaprenyl diphosphate + di-trans,octa-cis-undecaprenyl diphosphate + H(+)</text>
        <dbReference type="Rhea" id="RHEA:23708"/>
        <dbReference type="Rhea" id="RHEA-COMP:9602"/>
        <dbReference type="Rhea" id="RHEA-COMP:9603"/>
        <dbReference type="ChEBI" id="CHEBI:15378"/>
        <dbReference type="ChEBI" id="CHEBI:58405"/>
        <dbReference type="ChEBI" id="CHEBI:60033"/>
        <dbReference type="ChEBI" id="CHEBI:78435"/>
        <dbReference type="EC" id="2.4.99.28"/>
    </reaction>
</comment>
<comment type="subcellular location">
    <subcellularLocation>
        <location evidence="2">Cell membrane</location>
        <topology evidence="2">Single-pass type II membrane protein</topology>
    </subcellularLocation>
</comment>
<dbReference type="PANTHER" id="PTHR32282:SF33">
    <property type="entry name" value="PEPTIDOGLYCAN GLYCOSYLTRANSFERASE"/>
    <property type="match status" value="1"/>
</dbReference>
<evidence type="ECO:0000256" key="17">
    <source>
        <dbReference type="ARBA" id="ARBA00022989"/>
    </source>
</evidence>
<evidence type="ECO:0000256" key="6">
    <source>
        <dbReference type="ARBA" id="ARBA00012448"/>
    </source>
</evidence>
<evidence type="ECO:0000256" key="13">
    <source>
        <dbReference type="ARBA" id="ARBA00022801"/>
    </source>
</evidence>
<keyword evidence="17" id="KW-1133">Transmembrane helix</keyword>
<comment type="pathway">
    <text evidence="25">Glycan biosynthesis.</text>
</comment>
<feature type="chain" id="PRO_5017704222" description="Penicillin-binding protein 1A" evidence="26">
    <location>
        <begin position="22"/>
        <end position="249"/>
    </location>
</feature>
<comment type="caution">
    <text evidence="28">The sequence shown here is derived from an EMBL/GenBank/DDBJ whole genome shotgun (WGS) entry which is preliminary data.</text>
</comment>
<keyword evidence="19" id="KW-0046">Antibiotic resistance</keyword>
<evidence type="ECO:0000256" key="19">
    <source>
        <dbReference type="ARBA" id="ARBA00023251"/>
    </source>
</evidence>
<keyword evidence="10" id="KW-0328">Glycosyltransferase</keyword>
<evidence type="ECO:0000256" key="21">
    <source>
        <dbReference type="ARBA" id="ARBA00023316"/>
    </source>
</evidence>
<evidence type="ECO:0000256" key="15">
    <source>
        <dbReference type="ARBA" id="ARBA00022968"/>
    </source>
</evidence>
<dbReference type="InterPro" id="IPR023346">
    <property type="entry name" value="Lysozyme-like_dom_sf"/>
</dbReference>
<dbReference type="GO" id="GO:0008955">
    <property type="term" value="F:peptidoglycan glycosyltransferase activity"/>
    <property type="evidence" value="ECO:0007669"/>
    <property type="project" value="UniProtKB-EC"/>
</dbReference>
<evidence type="ECO:0000256" key="23">
    <source>
        <dbReference type="ARBA" id="ARBA00044770"/>
    </source>
</evidence>
<keyword evidence="9" id="KW-0645">Protease</keyword>
<dbReference type="GO" id="GO:0009002">
    <property type="term" value="F:serine-type D-Ala-D-Ala carboxypeptidase activity"/>
    <property type="evidence" value="ECO:0007669"/>
    <property type="project" value="UniProtKB-EC"/>
</dbReference>
<dbReference type="PROSITE" id="PS51257">
    <property type="entry name" value="PROKAR_LIPOPROTEIN"/>
    <property type="match status" value="1"/>
</dbReference>
<feature type="signal peptide" evidence="26">
    <location>
        <begin position="1"/>
        <end position="21"/>
    </location>
</feature>
<sequence>MKFIKKLILSLFFLLLLAACAVGGHFVWQGYQIYQQVIQETPLADKVEEIRSKPHYTTISQLPDIYKNAVVAVEDKRFYRHGGIDLLSTGRAVVTNIREKKLAEGGSSITQQLAKNLYFSQEKKFLRKVAELFVAFDLEKNYSKDEILELYLNTIYFGSGYYCVYDAAEGYFGKEPGQMNDFESTLLAGIPNAPSVYALTNKPELAAQRQRTVLECMVDQKYLTSDDAKEILKWGEQAKQAMAGETEIQ</sequence>
<dbReference type="UniPathway" id="UPA00219"/>
<dbReference type="Proteomes" id="UP000260812">
    <property type="component" value="Unassembled WGS sequence"/>
</dbReference>
<evidence type="ECO:0000256" key="18">
    <source>
        <dbReference type="ARBA" id="ARBA00023136"/>
    </source>
</evidence>
<evidence type="ECO:0000256" key="25">
    <source>
        <dbReference type="ARBA" id="ARBA00060592"/>
    </source>
</evidence>
<dbReference type="InterPro" id="IPR001264">
    <property type="entry name" value="Glyco_trans_51"/>
</dbReference>
<keyword evidence="8" id="KW-0121">Carboxypeptidase</keyword>
<evidence type="ECO:0000256" key="16">
    <source>
        <dbReference type="ARBA" id="ARBA00022984"/>
    </source>
</evidence>
<reference evidence="28" key="1">
    <citation type="submission" date="2018-08" db="EMBL/GenBank/DDBJ databases">
        <title>A genome reference for cultivated species of the human gut microbiota.</title>
        <authorList>
            <person name="Zou Y."/>
            <person name="Xue W."/>
            <person name="Luo G."/>
        </authorList>
    </citation>
    <scope>NUCLEOTIDE SEQUENCE [LARGE SCALE GENOMIC DNA]</scope>
    <source>
        <strain evidence="28">TF05-5AC</strain>
    </source>
</reference>
<comment type="pathway">
    <text evidence="3">Cell wall biogenesis; peptidoglycan biosynthesis.</text>
</comment>
<keyword evidence="20" id="KW-0511">Multifunctional enzyme</keyword>
<keyword evidence="21" id="KW-0961">Cell wall biogenesis/degradation</keyword>
<keyword evidence="12" id="KW-0812">Transmembrane</keyword>
<evidence type="ECO:0000256" key="11">
    <source>
        <dbReference type="ARBA" id="ARBA00022679"/>
    </source>
</evidence>
<dbReference type="EMBL" id="QVLV01000003">
    <property type="protein sequence ID" value="RGE63710.1"/>
    <property type="molecule type" value="Genomic_DNA"/>
</dbReference>
<keyword evidence="15" id="KW-0735">Signal-anchor</keyword>
<comment type="similarity">
    <text evidence="4">In the C-terminal section; belongs to the transpeptidase family.</text>
</comment>
<dbReference type="RefSeq" id="WP_102288583.1">
    <property type="nucleotide sequence ID" value="NZ_CAMAZV010000008.1"/>
</dbReference>
<gene>
    <name evidence="28" type="ORF">DXC51_06460</name>
</gene>
<dbReference type="Pfam" id="PF00912">
    <property type="entry name" value="Transgly"/>
    <property type="match status" value="1"/>
</dbReference>
<evidence type="ECO:0000256" key="24">
    <source>
        <dbReference type="ARBA" id="ARBA00049902"/>
    </source>
</evidence>
<evidence type="ECO:0000256" key="22">
    <source>
        <dbReference type="ARBA" id="ARBA00034000"/>
    </source>
</evidence>
<dbReference type="GO" id="GO:0046677">
    <property type="term" value="P:response to antibiotic"/>
    <property type="evidence" value="ECO:0007669"/>
    <property type="project" value="UniProtKB-KW"/>
</dbReference>
<dbReference type="GeneID" id="86055336"/>
<keyword evidence="13" id="KW-0378">Hydrolase</keyword>
<evidence type="ECO:0000256" key="5">
    <source>
        <dbReference type="ARBA" id="ARBA00007739"/>
    </source>
</evidence>
<evidence type="ECO:0000256" key="20">
    <source>
        <dbReference type="ARBA" id="ARBA00023268"/>
    </source>
</evidence>
<organism evidence="28 29">
    <name type="scientific">Eisenbergiella massiliensis</name>
    <dbReference type="NCBI Taxonomy" id="1720294"/>
    <lineage>
        <taxon>Bacteria</taxon>
        <taxon>Bacillati</taxon>
        <taxon>Bacillota</taxon>
        <taxon>Clostridia</taxon>
        <taxon>Lachnospirales</taxon>
        <taxon>Lachnospiraceae</taxon>
        <taxon>Eisenbergiella</taxon>
    </lineage>
</organism>
<dbReference type="InterPro" id="IPR036950">
    <property type="entry name" value="PBP_transglycosylase"/>
</dbReference>
<name>A0A3E3I9I5_9FIRM</name>
<evidence type="ECO:0000256" key="2">
    <source>
        <dbReference type="ARBA" id="ARBA00004401"/>
    </source>
</evidence>
<keyword evidence="18" id="KW-0472">Membrane</keyword>
<evidence type="ECO:0000256" key="26">
    <source>
        <dbReference type="SAM" id="SignalP"/>
    </source>
</evidence>
<evidence type="ECO:0000256" key="4">
    <source>
        <dbReference type="ARBA" id="ARBA00007090"/>
    </source>
</evidence>
<dbReference type="GO" id="GO:0009252">
    <property type="term" value="P:peptidoglycan biosynthetic process"/>
    <property type="evidence" value="ECO:0007669"/>
    <property type="project" value="UniProtKB-UniPathway"/>
</dbReference>
<dbReference type="FunFam" id="1.10.3810.10:FF:000001">
    <property type="entry name" value="Penicillin-binding protein 1A"/>
    <property type="match status" value="1"/>
</dbReference>
<keyword evidence="26" id="KW-0732">Signal</keyword>
<comment type="catalytic activity">
    <reaction evidence="22">
        <text>Preferential cleavage: (Ac)2-L-Lys-D-Ala-|-D-Ala. Also transpeptidation of peptidyl-alanyl moieties that are N-acyl substituents of D-alanine.</text>
        <dbReference type="EC" id="3.4.16.4"/>
    </reaction>
</comment>
<proteinExistence type="inferred from homology"/>
<evidence type="ECO:0000256" key="10">
    <source>
        <dbReference type="ARBA" id="ARBA00022676"/>
    </source>
</evidence>
<evidence type="ECO:0000256" key="9">
    <source>
        <dbReference type="ARBA" id="ARBA00022670"/>
    </source>
</evidence>
<evidence type="ECO:0000256" key="7">
    <source>
        <dbReference type="ARBA" id="ARBA00018638"/>
    </source>
</evidence>
<dbReference type="PANTHER" id="PTHR32282">
    <property type="entry name" value="BINDING PROTEIN TRANSPEPTIDASE, PUTATIVE-RELATED"/>
    <property type="match status" value="1"/>
</dbReference>
<evidence type="ECO:0000313" key="29">
    <source>
        <dbReference type="Proteomes" id="UP000260812"/>
    </source>
</evidence>
<keyword evidence="14" id="KW-0133">Cell shape</keyword>
<dbReference type="GO" id="GO:0005886">
    <property type="term" value="C:plasma membrane"/>
    <property type="evidence" value="ECO:0007669"/>
    <property type="project" value="UniProtKB-SubCell"/>
</dbReference>
<evidence type="ECO:0000313" key="28">
    <source>
        <dbReference type="EMBL" id="RGE63710.1"/>
    </source>
</evidence>
<keyword evidence="29" id="KW-1185">Reference proteome</keyword>
<keyword evidence="11 28" id="KW-0808">Transferase</keyword>
<dbReference type="SUPFAM" id="SSF53955">
    <property type="entry name" value="Lysozyme-like"/>
    <property type="match status" value="1"/>
</dbReference>
<evidence type="ECO:0000256" key="14">
    <source>
        <dbReference type="ARBA" id="ARBA00022960"/>
    </source>
</evidence>
<dbReference type="AlphaFoldDB" id="A0A3E3I9I5"/>
<evidence type="ECO:0000256" key="3">
    <source>
        <dbReference type="ARBA" id="ARBA00004752"/>
    </source>
</evidence>
<evidence type="ECO:0000259" key="27">
    <source>
        <dbReference type="Pfam" id="PF00912"/>
    </source>
</evidence>
<dbReference type="GO" id="GO:0008360">
    <property type="term" value="P:regulation of cell shape"/>
    <property type="evidence" value="ECO:0007669"/>
    <property type="project" value="UniProtKB-KW"/>
</dbReference>
<evidence type="ECO:0000256" key="8">
    <source>
        <dbReference type="ARBA" id="ARBA00022645"/>
    </source>
</evidence>
<dbReference type="GO" id="GO:0006508">
    <property type="term" value="P:proteolysis"/>
    <property type="evidence" value="ECO:0007669"/>
    <property type="project" value="UniProtKB-KW"/>
</dbReference>
<keyword evidence="16" id="KW-0573">Peptidoglycan synthesis</keyword>
<evidence type="ECO:0000256" key="12">
    <source>
        <dbReference type="ARBA" id="ARBA00022692"/>
    </source>
</evidence>
<dbReference type="GO" id="GO:0071555">
    <property type="term" value="P:cell wall organization"/>
    <property type="evidence" value="ECO:0007669"/>
    <property type="project" value="UniProtKB-KW"/>
</dbReference>
<accession>A0A3E3I9I5</accession>
<dbReference type="Gene3D" id="1.10.3810.10">
    <property type="entry name" value="Biosynthetic peptidoglycan transglycosylase-like"/>
    <property type="match status" value="1"/>
</dbReference>